<evidence type="ECO:0000259" key="6">
    <source>
        <dbReference type="Pfam" id="PF03275"/>
    </source>
</evidence>
<evidence type="ECO:0000256" key="4">
    <source>
        <dbReference type="ARBA" id="ARBA00022827"/>
    </source>
</evidence>
<accession>A0A6I2UEK2</accession>
<comment type="cofactor">
    <cofactor evidence="1">
        <name>FAD</name>
        <dbReference type="ChEBI" id="CHEBI:57692"/>
    </cofactor>
</comment>
<dbReference type="SUPFAM" id="SSF54373">
    <property type="entry name" value="FAD-linked reductases, C-terminal domain"/>
    <property type="match status" value="1"/>
</dbReference>
<reference evidence="7 8" key="1">
    <citation type="submission" date="2019-08" db="EMBL/GenBank/DDBJ databases">
        <title>In-depth cultivation of the pig gut microbiome towards novel bacterial diversity and tailored functional studies.</title>
        <authorList>
            <person name="Wylensek D."/>
            <person name="Hitch T.C.A."/>
            <person name="Clavel T."/>
        </authorList>
    </citation>
    <scope>NUCLEOTIDE SEQUENCE [LARGE SCALE GENOMIC DNA]</scope>
    <source>
        <strain evidence="7 8">WCA-693-APC-5D-A</strain>
    </source>
</reference>
<comment type="similarity">
    <text evidence="2">Belongs to the UDP-galactopyranose/dTDP-fucopyranose mutase family.</text>
</comment>
<keyword evidence="3" id="KW-0285">Flavoprotein</keyword>
<dbReference type="Proteomes" id="UP000433181">
    <property type="component" value="Unassembled WGS sequence"/>
</dbReference>
<organism evidence="7 8">
    <name type="scientific">Anaerovibrio slackiae</name>
    <dbReference type="NCBI Taxonomy" id="2652309"/>
    <lineage>
        <taxon>Bacteria</taxon>
        <taxon>Bacillati</taxon>
        <taxon>Bacillota</taxon>
        <taxon>Negativicutes</taxon>
        <taxon>Selenomonadales</taxon>
        <taxon>Selenomonadaceae</taxon>
        <taxon>Anaerovibrio</taxon>
    </lineage>
</organism>
<dbReference type="PANTHER" id="PTHR21197:SF0">
    <property type="entry name" value="UDP-GALACTOPYRANOSE MUTASE"/>
    <property type="match status" value="1"/>
</dbReference>
<dbReference type="GO" id="GO:0050660">
    <property type="term" value="F:flavin adenine dinucleotide binding"/>
    <property type="evidence" value="ECO:0007669"/>
    <property type="project" value="TreeGrafter"/>
</dbReference>
<keyword evidence="8" id="KW-1185">Reference proteome</keyword>
<gene>
    <name evidence="7" type="primary">glf</name>
    <name evidence="7" type="ORF">FYJ84_09135</name>
</gene>
<evidence type="ECO:0000256" key="3">
    <source>
        <dbReference type="ARBA" id="ARBA00022630"/>
    </source>
</evidence>
<dbReference type="InterPro" id="IPR004379">
    <property type="entry name" value="UDP-GALP_mutase"/>
</dbReference>
<feature type="domain" description="UDP-galactopyranose mutase C-terminal" evidence="6">
    <location>
        <begin position="158"/>
        <end position="367"/>
    </location>
</feature>
<comment type="caution">
    <text evidence="7">The sequence shown here is derived from an EMBL/GenBank/DDBJ whole genome shotgun (WGS) entry which is preliminary data.</text>
</comment>
<dbReference type="Pfam" id="PF03275">
    <property type="entry name" value="GLF"/>
    <property type="match status" value="1"/>
</dbReference>
<keyword evidence="4" id="KW-0274">FAD</keyword>
<protein>
    <submittedName>
        <fullName evidence="7">UDP-galactopyranose mutase</fullName>
        <ecNumber evidence="7">5.4.99.9</ecNumber>
    </submittedName>
</protein>
<dbReference type="SUPFAM" id="SSF51971">
    <property type="entry name" value="Nucleotide-binding domain"/>
    <property type="match status" value="1"/>
</dbReference>
<name>A0A6I2UEK2_9FIRM</name>
<dbReference type="InterPro" id="IPR015899">
    <property type="entry name" value="UDP-GalPyranose_mutase_C"/>
</dbReference>
<proteinExistence type="inferred from homology"/>
<sequence>MEHFNMEYLVVGCGLSGAVIARHLAERGNKVMIWERRNHIAGNMYDYHDEYGILVHKYGPHTFHTRKKALYDFMCQWGEWESYNLECMAYFMGKFTPTPFNFQTIDDFYAPAEAEMLKARIKAYFGARSEATVLEVLECPDEVIRKYGEFLFAHDYSLYTAKQWGIPVDKVDASIFERVPLRFSYETGYFKNEYQMMPKESFTGIFENILAHKNIEVKLGIEALEHLSVDKENNVILLDGIKCPYTVIYTGALDELFGADLGALPYRSLRFEWHHEDIESKQPAALVAYPEAEGYTRIVEFSKLPVQKGKGTTYEIEYPLQYQQGETQEPYYPLLTESSKALAASYKARADKIANFYYCGRLADFKYYNMDQALERALDICTKLDLYSRSCV</sequence>
<dbReference type="Pfam" id="PF13450">
    <property type="entry name" value="NAD_binding_8"/>
    <property type="match status" value="1"/>
</dbReference>
<evidence type="ECO:0000313" key="8">
    <source>
        <dbReference type="Proteomes" id="UP000433181"/>
    </source>
</evidence>
<evidence type="ECO:0000313" key="7">
    <source>
        <dbReference type="EMBL" id="MSU09147.1"/>
    </source>
</evidence>
<dbReference type="NCBIfam" id="TIGR00031">
    <property type="entry name" value="UDP-GALP_mutase"/>
    <property type="match status" value="1"/>
</dbReference>
<evidence type="ECO:0000256" key="5">
    <source>
        <dbReference type="ARBA" id="ARBA00023235"/>
    </source>
</evidence>
<dbReference type="Gene3D" id="3.40.50.720">
    <property type="entry name" value="NAD(P)-binding Rossmann-like Domain"/>
    <property type="match status" value="3"/>
</dbReference>
<keyword evidence="5 7" id="KW-0413">Isomerase</keyword>
<dbReference type="EC" id="5.4.99.9" evidence="7"/>
<dbReference type="PANTHER" id="PTHR21197">
    <property type="entry name" value="UDP-GALACTOPYRANOSE MUTASE"/>
    <property type="match status" value="1"/>
</dbReference>
<dbReference type="GO" id="GO:0008767">
    <property type="term" value="F:UDP-galactopyranose mutase activity"/>
    <property type="evidence" value="ECO:0007669"/>
    <property type="project" value="UniProtKB-EC"/>
</dbReference>
<dbReference type="AlphaFoldDB" id="A0A6I2UEK2"/>
<dbReference type="EMBL" id="VUNR01000017">
    <property type="protein sequence ID" value="MSU09147.1"/>
    <property type="molecule type" value="Genomic_DNA"/>
</dbReference>
<evidence type="ECO:0000256" key="2">
    <source>
        <dbReference type="ARBA" id="ARBA00009321"/>
    </source>
</evidence>
<dbReference type="GO" id="GO:0005829">
    <property type="term" value="C:cytosol"/>
    <property type="evidence" value="ECO:0007669"/>
    <property type="project" value="TreeGrafter"/>
</dbReference>
<evidence type="ECO:0000256" key="1">
    <source>
        <dbReference type="ARBA" id="ARBA00001974"/>
    </source>
</evidence>